<dbReference type="Pfam" id="PF21358">
    <property type="entry name" value="Ezh2_MCSS"/>
    <property type="match status" value="1"/>
</dbReference>
<dbReference type="GO" id="GO:0005634">
    <property type="term" value="C:nucleus"/>
    <property type="evidence" value="ECO:0000318"/>
    <property type="project" value="GO_Central"/>
</dbReference>
<organism evidence="10 11">
    <name type="scientific">Trichoplax adhaerens</name>
    <name type="common">Trichoplax reptans</name>
    <dbReference type="NCBI Taxonomy" id="10228"/>
    <lineage>
        <taxon>Eukaryota</taxon>
        <taxon>Metazoa</taxon>
        <taxon>Placozoa</taxon>
        <taxon>Uniplacotomia</taxon>
        <taxon>Trichoplacea</taxon>
        <taxon>Trichoplacidae</taxon>
        <taxon>Trichoplax</taxon>
    </lineage>
</organism>
<dbReference type="PROSITE" id="PS50280">
    <property type="entry name" value="SET"/>
    <property type="match status" value="1"/>
</dbReference>
<keyword evidence="6" id="KW-0804">Transcription</keyword>
<evidence type="ECO:0000313" key="11">
    <source>
        <dbReference type="Proteomes" id="UP000009022"/>
    </source>
</evidence>
<dbReference type="EC" id="2.1.1.356" evidence="1"/>
<dbReference type="AlphaFoldDB" id="B3RS40"/>
<dbReference type="GeneID" id="6751663"/>
<keyword evidence="5" id="KW-0805">Transcription regulation</keyword>
<keyword evidence="11" id="KW-1185">Reference proteome</keyword>
<feature type="domain" description="CXC" evidence="9">
    <location>
        <begin position="419"/>
        <end position="540"/>
    </location>
</feature>
<dbReference type="eggNOG" id="KOG1079">
    <property type="taxonomic scope" value="Eukaryota"/>
</dbReference>
<feature type="domain" description="SET" evidence="8">
    <location>
        <begin position="547"/>
        <end position="662"/>
    </location>
</feature>
<dbReference type="KEGG" id="tad:TRIADDRAFT_54464"/>
<dbReference type="InterPro" id="IPR045318">
    <property type="entry name" value="EZH1/2-like"/>
</dbReference>
<dbReference type="SUPFAM" id="SSF82199">
    <property type="entry name" value="SET domain"/>
    <property type="match status" value="1"/>
</dbReference>
<dbReference type="OrthoDB" id="6141102at2759"/>
<keyword evidence="2" id="KW-0489">Methyltransferase</keyword>
<dbReference type="InterPro" id="IPR041355">
    <property type="entry name" value="Pre-SET_CXC"/>
</dbReference>
<dbReference type="HOGENOM" id="CLU_011342_0_0_1"/>
<comment type="catalytic activity">
    <reaction evidence="7">
        <text>L-lysyl(27)-[histone H3] + 3 S-adenosyl-L-methionine = N(6),N(6),N(6)-trimethyl-L-lysyl(27)-[histone H3] + 3 S-adenosyl-L-homocysteine + 3 H(+)</text>
        <dbReference type="Rhea" id="RHEA:60292"/>
        <dbReference type="Rhea" id="RHEA-COMP:15535"/>
        <dbReference type="Rhea" id="RHEA-COMP:15548"/>
        <dbReference type="ChEBI" id="CHEBI:15378"/>
        <dbReference type="ChEBI" id="CHEBI:29969"/>
        <dbReference type="ChEBI" id="CHEBI:57856"/>
        <dbReference type="ChEBI" id="CHEBI:59789"/>
        <dbReference type="ChEBI" id="CHEBI:61961"/>
        <dbReference type="EC" id="2.1.1.356"/>
    </reaction>
</comment>
<evidence type="ECO:0000256" key="6">
    <source>
        <dbReference type="ARBA" id="ARBA00023163"/>
    </source>
</evidence>
<keyword evidence="3" id="KW-0808">Transferase</keyword>
<proteinExistence type="predicted"/>
<evidence type="ECO:0000256" key="5">
    <source>
        <dbReference type="ARBA" id="ARBA00023015"/>
    </source>
</evidence>
<dbReference type="Gene3D" id="2.170.270.10">
    <property type="entry name" value="SET domain"/>
    <property type="match status" value="1"/>
</dbReference>
<dbReference type="FunFam" id="2.170.270.10:FF:000001">
    <property type="entry name" value="Putative histone-lysine N-methyltransferase EZH2"/>
    <property type="match status" value="1"/>
</dbReference>
<dbReference type="GO" id="GO:0032259">
    <property type="term" value="P:methylation"/>
    <property type="evidence" value="ECO:0007669"/>
    <property type="project" value="UniProtKB-KW"/>
</dbReference>
<dbReference type="PhylomeDB" id="B3RS40"/>
<keyword evidence="4" id="KW-0949">S-adenosyl-L-methionine</keyword>
<dbReference type="PANTHER" id="PTHR45747:SF4">
    <property type="entry name" value="HISTONE-LYSINE N-METHYLTRANSFERASE E(Z)"/>
    <property type="match status" value="1"/>
</dbReference>
<dbReference type="GO" id="GO:0035098">
    <property type="term" value="C:ESC/E(Z) complex"/>
    <property type="evidence" value="ECO:0000318"/>
    <property type="project" value="GO_Central"/>
</dbReference>
<dbReference type="FunCoup" id="B3RS40">
    <property type="interactions" value="1996"/>
</dbReference>
<dbReference type="InterPro" id="IPR046341">
    <property type="entry name" value="SET_dom_sf"/>
</dbReference>
<dbReference type="GO" id="GO:0003682">
    <property type="term" value="F:chromatin binding"/>
    <property type="evidence" value="ECO:0000318"/>
    <property type="project" value="GO_Central"/>
</dbReference>
<dbReference type="RefSeq" id="XP_002110982.1">
    <property type="nucleotide sequence ID" value="XM_002110946.1"/>
</dbReference>
<dbReference type="InterPro" id="IPR048358">
    <property type="entry name" value="EZH1/2_MCSS"/>
</dbReference>
<sequence>MTEWNTKRFIRSEYSKLRHTRRIFHQQQAKSLYVENCSYVKEALKKRDDKLGNFHFLPVGRHKSAVAKGNDSENYEILQRTLVDVTPPPRFTFYKPVQKNYLVDDETELHNIPYMGDEVLDQDGEFIEELINNYDGKVHDSPAHDDNFNDLLFVELVKIISGKYRSEKGQNSSSIDYQERVPPAIFTAVAKAFSDTNQFQGSAEDLRDRFNSAIKRLFHTHKNTECAPDIDGPDCKAVSRSESLHSFNTLFCRRCFKYDCCTHTWTGPPVKIRRKTPVNAGEAKSCGQKCWLLEVDNIQGNSGATGSSNNIQLNGCNSTSVMIKSEIISEGNKSDSWTGAEISLFRVLQPIYVNDYCTIANLIQTKNCKQQLRVLLIEVREYALQVLDEEHLMEKESKPVQNNIHKKKRRNMRVWVNHCRKFQQRRGKDDTSQVITYTPCNHPNRPCDSSCPCIQTHNFCEKYCQCDRDYLYDYIKFVCLIMEYCLAGKNRFPGCRCRAQCNTKQCPCVLAVRECDPDLCQQCGASKFDDYSNPSCKNVLIQRGIKKHLLLAPSDIAGWGIFSRYEIHKNDFISEYCGEMISQDEADRRGKVYDKSKCSFLFNLNNEFVVDATRKGNKIRFANHSTNPNCYAKVMMVNGDHRIGIYAKRDIQAGEELFFDYRYGPTDALKYVNIERDSTDLE</sequence>
<dbReference type="PANTHER" id="PTHR45747">
    <property type="entry name" value="HISTONE-LYSINE N-METHYLTRANSFERASE E(Z)"/>
    <property type="match status" value="1"/>
</dbReference>
<dbReference type="CTD" id="6751663"/>
<accession>B3RS40</accession>
<dbReference type="GO" id="GO:0031507">
    <property type="term" value="P:heterochromatin formation"/>
    <property type="evidence" value="ECO:0000318"/>
    <property type="project" value="GO_Central"/>
</dbReference>
<evidence type="ECO:0000313" key="10">
    <source>
        <dbReference type="EMBL" id="EDV26986.1"/>
    </source>
</evidence>
<evidence type="ECO:0000259" key="9">
    <source>
        <dbReference type="PROSITE" id="PS51633"/>
    </source>
</evidence>
<evidence type="ECO:0000256" key="7">
    <source>
        <dbReference type="ARBA" id="ARBA00048568"/>
    </source>
</evidence>
<protein>
    <recommendedName>
        <fullName evidence="1">[histone H3]-lysine(27) N-trimethyltransferase</fullName>
        <ecNumber evidence="1">2.1.1.356</ecNumber>
    </recommendedName>
</protein>
<dbReference type="STRING" id="10228.B3RS40"/>
<gene>
    <name evidence="10" type="ORF">TRIADDRAFT_54464</name>
</gene>
<dbReference type="Proteomes" id="UP000009022">
    <property type="component" value="Unassembled WGS sequence"/>
</dbReference>
<dbReference type="GO" id="GO:0046976">
    <property type="term" value="F:histone H3K27 methyltransferase activity"/>
    <property type="evidence" value="ECO:0000318"/>
    <property type="project" value="GO_Central"/>
</dbReference>
<reference evidence="10 11" key="1">
    <citation type="journal article" date="2008" name="Nature">
        <title>The Trichoplax genome and the nature of placozoans.</title>
        <authorList>
            <person name="Srivastava M."/>
            <person name="Begovic E."/>
            <person name="Chapman J."/>
            <person name="Putnam N.H."/>
            <person name="Hellsten U."/>
            <person name="Kawashima T."/>
            <person name="Kuo A."/>
            <person name="Mitros T."/>
            <person name="Salamov A."/>
            <person name="Carpenter M.L."/>
            <person name="Signorovitch A.Y."/>
            <person name="Moreno M.A."/>
            <person name="Kamm K."/>
            <person name="Grimwood J."/>
            <person name="Schmutz J."/>
            <person name="Shapiro H."/>
            <person name="Grigoriev I.V."/>
            <person name="Buss L.W."/>
            <person name="Schierwater B."/>
            <person name="Dellaporta S.L."/>
            <person name="Rokhsar D.S."/>
        </authorList>
    </citation>
    <scope>NUCLEOTIDE SEQUENCE [LARGE SCALE GENOMIC DNA]</scope>
    <source>
        <strain evidence="10 11">Grell-BS-1999</strain>
    </source>
</reference>
<dbReference type="EMBL" id="DS985243">
    <property type="protein sequence ID" value="EDV26986.1"/>
    <property type="molecule type" value="Genomic_DNA"/>
</dbReference>
<dbReference type="PROSITE" id="PS51633">
    <property type="entry name" value="CXC"/>
    <property type="match status" value="1"/>
</dbReference>
<evidence type="ECO:0000256" key="4">
    <source>
        <dbReference type="ARBA" id="ARBA00022691"/>
    </source>
</evidence>
<dbReference type="OMA" id="CRAQCNT"/>
<name>B3RS40_TRIAD</name>
<evidence type="ECO:0000259" key="8">
    <source>
        <dbReference type="PROSITE" id="PS50280"/>
    </source>
</evidence>
<evidence type="ECO:0000256" key="1">
    <source>
        <dbReference type="ARBA" id="ARBA00012186"/>
    </source>
</evidence>
<dbReference type="Pfam" id="PF18264">
    <property type="entry name" value="preSET_CXC"/>
    <property type="match status" value="1"/>
</dbReference>
<evidence type="ECO:0000256" key="2">
    <source>
        <dbReference type="ARBA" id="ARBA00022603"/>
    </source>
</evidence>
<dbReference type="SMART" id="SM00317">
    <property type="entry name" value="SET"/>
    <property type="match status" value="1"/>
</dbReference>
<dbReference type="CDD" id="cd10519">
    <property type="entry name" value="SET_EZH"/>
    <property type="match status" value="1"/>
</dbReference>
<dbReference type="GO" id="GO:0140951">
    <property type="term" value="F:histone H3K27 trimethyltransferase activity"/>
    <property type="evidence" value="ECO:0007669"/>
    <property type="project" value="UniProtKB-EC"/>
</dbReference>
<dbReference type="InterPro" id="IPR026489">
    <property type="entry name" value="CXC_dom"/>
</dbReference>
<dbReference type="Pfam" id="PF00856">
    <property type="entry name" value="SET"/>
    <property type="match status" value="1"/>
</dbReference>
<dbReference type="InterPro" id="IPR001214">
    <property type="entry name" value="SET_dom"/>
</dbReference>
<evidence type="ECO:0000256" key="3">
    <source>
        <dbReference type="ARBA" id="ARBA00022679"/>
    </source>
</evidence>
<dbReference type="InParanoid" id="B3RS40"/>